<dbReference type="InterPro" id="IPR008727">
    <property type="entry name" value="PAAR_motif"/>
</dbReference>
<reference evidence="2" key="3">
    <citation type="journal article" date="2005" name="Arch. Microbiol.">
        <title>Gene cloning, expression and functional characterization of a phosphopantetheinyl transferase from Vibrio anguillarum serotype O1.</title>
        <authorList>
            <person name="Liu Q."/>
            <person name="Ma Y."/>
            <person name="Zhou L."/>
            <person name="Zhang Y."/>
        </authorList>
    </citation>
    <scope>NUCLEOTIDE SEQUENCE</scope>
    <source>
        <plasmid evidence="2">pEIB1</plasmid>
    </source>
</reference>
<keyword evidence="2" id="KW-0614">Plasmid</keyword>
<organism evidence="2">
    <name type="scientific">Vibrio anguillarum</name>
    <name type="common">Listonella anguillarum</name>
    <dbReference type="NCBI Taxonomy" id="55601"/>
    <lineage>
        <taxon>Bacteria</taxon>
        <taxon>Pseudomonadati</taxon>
        <taxon>Pseudomonadota</taxon>
        <taxon>Gammaproteobacteria</taxon>
        <taxon>Vibrionales</taxon>
        <taxon>Vibrionaceae</taxon>
        <taxon>Vibrio</taxon>
    </lineage>
</organism>
<name>Q83XJ5_VIBAN</name>
<dbReference type="RefSeq" id="WP_011154680.1">
    <property type="nucleotide sequence ID" value="NZ_CP020532.1"/>
</dbReference>
<reference evidence="2" key="1">
    <citation type="journal article" date="2003" name="Acta Biochim. Biophys. Sin.">
        <title>DNA sequencing of a plasmid with virulence from marine fish pathogen Vibrio anguillarum.</title>
        <authorList>
            <person name="Wu H.Z."/>
            <person name="Zhang H.Z."/>
            <person name="Lu C.X."/>
            <person name="Liang N."/>
            <person name="Jin H.Y."/>
            <person name="Ma Y."/>
            <person name="Zhang Y.X."/>
        </authorList>
    </citation>
    <scope>NUCLEOTIDE SEQUENCE</scope>
    <source>
        <plasmid evidence="2">pEIB1</plasmid>
    </source>
</reference>
<dbReference type="EMBL" id="AY255699">
    <property type="protein sequence ID" value="AAO92365.1"/>
    <property type="molecule type" value="Genomic_DNA"/>
</dbReference>
<dbReference type="KEGG" id="vau:VANGNB10_67p023c"/>
<keyword evidence="1" id="KW-0812">Transmembrane</keyword>
<proteinExistence type="predicted"/>
<sequence length="389" mass="41524">MSAQAEGRGLIHKGDKTTTGGVVTSGVGNVMFLGEGVTQIKMIATCPACKKGQGEIIPLEAIAVIVENMQVALHGDIVACDCPFGSNTLIASAGAMKFSQSNGQVHGFKPHASPQDMDATYQSVANSMGGHYSSASSSLSTGQQAYDFTQKEWNKDLQKQAKEYQWDTSQQENVSIAVLTIGEANEYLDLLIKDTHGQLSTGKDYTGVGMGLKGAYEVAKELGGWGATAKAVNINGVMNIVVENYKPRYLDLGIRWQEATPQMLKIGHALNTVQGNISFLRGNIFVEIVFSGAVNAVDYMLHDEKTLGEVVGQFTADISKGVVAGVLAQGFTLGLKIGVAWAFTPPTAAVLAVFAISAFGIGLIVSAIDEKYRYTEPMKQEVERLIDEN</sequence>
<dbReference type="CDD" id="cd14744">
    <property type="entry name" value="PAAR_CT_2"/>
    <property type="match status" value="1"/>
</dbReference>
<dbReference type="Pfam" id="PF05488">
    <property type="entry name" value="PAAR_motif"/>
    <property type="match status" value="1"/>
</dbReference>
<reference evidence="2" key="2">
    <citation type="journal article" date="2004" name="Arch. Microbiol.">
        <title>Cloning, identification and expression of an entE homologue angE from Vibrio anguillarum serotype O1.</title>
        <authorList>
            <person name="Liu Q."/>
            <person name="Ma Y."/>
            <person name="Wu H."/>
            <person name="Shao M."/>
            <person name="Liu H."/>
            <person name="Zhang Y."/>
        </authorList>
    </citation>
    <scope>NUCLEOTIDE SEQUENCE</scope>
    <source>
        <plasmid evidence="2">pEIB1</plasmid>
    </source>
</reference>
<dbReference type="AlphaFoldDB" id="Q83XJ5"/>
<gene>
    <name evidence="2" type="primary">JM11</name>
</gene>
<evidence type="ECO:0000313" key="2">
    <source>
        <dbReference type="EMBL" id="AAO92365.1"/>
    </source>
</evidence>
<protein>
    <submittedName>
        <fullName evidence="2">Sodium iodide symporter</fullName>
    </submittedName>
</protein>
<keyword evidence="1" id="KW-1133">Transmembrane helix</keyword>
<feature type="transmembrane region" description="Helical" evidence="1">
    <location>
        <begin position="349"/>
        <end position="368"/>
    </location>
</feature>
<geneLocation type="plasmid" evidence="2">
    <name>pEIB1</name>
</geneLocation>
<dbReference type="OMA" id="DIVACDC"/>
<accession>Q83XJ5</accession>
<keyword evidence="1" id="KW-0472">Membrane</keyword>
<evidence type="ECO:0000256" key="1">
    <source>
        <dbReference type="SAM" id="Phobius"/>
    </source>
</evidence>